<reference evidence="1 2" key="1">
    <citation type="journal article" date="2021" name="Commun. Biol.">
        <title>The genome of Shorea leprosula (Dipterocarpaceae) highlights the ecological relevance of drought in aseasonal tropical rainforests.</title>
        <authorList>
            <person name="Ng K.K.S."/>
            <person name="Kobayashi M.J."/>
            <person name="Fawcett J.A."/>
            <person name="Hatakeyama M."/>
            <person name="Paape T."/>
            <person name="Ng C.H."/>
            <person name="Ang C.C."/>
            <person name="Tnah L.H."/>
            <person name="Lee C.T."/>
            <person name="Nishiyama T."/>
            <person name="Sese J."/>
            <person name="O'Brien M.J."/>
            <person name="Copetti D."/>
            <person name="Mohd Noor M.I."/>
            <person name="Ong R.C."/>
            <person name="Putra M."/>
            <person name="Sireger I.Z."/>
            <person name="Indrioko S."/>
            <person name="Kosugi Y."/>
            <person name="Izuno A."/>
            <person name="Isagi Y."/>
            <person name="Lee S.L."/>
            <person name="Shimizu K.K."/>
        </authorList>
    </citation>
    <scope>NUCLEOTIDE SEQUENCE [LARGE SCALE GENOMIC DNA]</scope>
    <source>
        <strain evidence="1">214</strain>
    </source>
</reference>
<protein>
    <submittedName>
        <fullName evidence="1">Uncharacterized protein</fullName>
    </submittedName>
</protein>
<proteinExistence type="predicted"/>
<dbReference type="AlphaFoldDB" id="A0AAV5JKM0"/>
<organism evidence="1 2">
    <name type="scientific">Rubroshorea leprosula</name>
    <dbReference type="NCBI Taxonomy" id="152421"/>
    <lineage>
        <taxon>Eukaryota</taxon>
        <taxon>Viridiplantae</taxon>
        <taxon>Streptophyta</taxon>
        <taxon>Embryophyta</taxon>
        <taxon>Tracheophyta</taxon>
        <taxon>Spermatophyta</taxon>
        <taxon>Magnoliopsida</taxon>
        <taxon>eudicotyledons</taxon>
        <taxon>Gunneridae</taxon>
        <taxon>Pentapetalae</taxon>
        <taxon>rosids</taxon>
        <taxon>malvids</taxon>
        <taxon>Malvales</taxon>
        <taxon>Dipterocarpaceae</taxon>
        <taxon>Rubroshorea</taxon>
    </lineage>
</organism>
<accession>A0AAV5JKM0</accession>
<name>A0AAV5JKM0_9ROSI</name>
<gene>
    <name evidence="1" type="ORF">SLEP1_g26077</name>
</gene>
<dbReference type="EMBL" id="BPVZ01000043">
    <property type="protein sequence ID" value="GKV15279.1"/>
    <property type="molecule type" value="Genomic_DNA"/>
</dbReference>
<evidence type="ECO:0000313" key="1">
    <source>
        <dbReference type="EMBL" id="GKV15279.1"/>
    </source>
</evidence>
<evidence type="ECO:0000313" key="2">
    <source>
        <dbReference type="Proteomes" id="UP001054252"/>
    </source>
</evidence>
<sequence length="47" mass="5593">MLQYKFEALHVVLKNFEMLHSRGILFSVMDTGYAYNDVAFSRENFFL</sequence>
<dbReference type="Proteomes" id="UP001054252">
    <property type="component" value="Unassembled WGS sequence"/>
</dbReference>
<keyword evidence="2" id="KW-1185">Reference proteome</keyword>
<comment type="caution">
    <text evidence="1">The sequence shown here is derived from an EMBL/GenBank/DDBJ whole genome shotgun (WGS) entry which is preliminary data.</text>
</comment>